<name>A0A164UME8_9CRUS</name>
<proteinExistence type="predicted"/>
<dbReference type="PANTHER" id="PTHR46467:SF1">
    <property type="entry name" value="TETHER CONTAINING UBX DOMAIN FOR GLUT4"/>
    <property type="match status" value="1"/>
</dbReference>
<dbReference type="OrthoDB" id="440781at2759"/>
<dbReference type="PANTHER" id="PTHR46467">
    <property type="entry name" value="TETHER CONTAINING UBX DOMAIN FOR GLUT4"/>
    <property type="match status" value="1"/>
</dbReference>
<evidence type="ECO:0000256" key="1">
    <source>
        <dbReference type="SAM" id="MobiDB-lite"/>
    </source>
</evidence>
<dbReference type="GO" id="GO:0005737">
    <property type="term" value="C:cytoplasm"/>
    <property type="evidence" value="ECO:0007669"/>
    <property type="project" value="TreeGrafter"/>
</dbReference>
<feature type="region of interest" description="Disordered" evidence="1">
    <location>
        <begin position="163"/>
        <end position="183"/>
    </location>
</feature>
<dbReference type="AlphaFoldDB" id="A0A164UME8"/>
<dbReference type="CDD" id="cd17075">
    <property type="entry name" value="UBX1_UBXN9"/>
    <property type="match status" value="1"/>
</dbReference>
<organism evidence="2 3">
    <name type="scientific">Daphnia magna</name>
    <dbReference type="NCBI Taxonomy" id="35525"/>
    <lineage>
        <taxon>Eukaryota</taxon>
        <taxon>Metazoa</taxon>
        <taxon>Ecdysozoa</taxon>
        <taxon>Arthropoda</taxon>
        <taxon>Crustacea</taxon>
        <taxon>Branchiopoda</taxon>
        <taxon>Diplostraca</taxon>
        <taxon>Cladocera</taxon>
        <taxon>Anomopoda</taxon>
        <taxon>Daphniidae</taxon>
        <taxon>Daphnia</taxon>
    </lineage>
</organism>
<keyword evidence="3" id="KW-1185">Reference proteome</keyword>
<sequence>MYSKSRNANKPQAPPKISLVTLALQLVSGERLIAEFHPEVTLWDILEHWEAQSKLDPSLATLKANIPVCIYMRKEIATKEMLQMTTLLQLEILNGKAAIRYITKSPGVVEQLHVGGIIAPTLRIPSPELQRREVEKVKLENKTEETSTLMPEKVTEQFIPAEKQESAVETKAEENRPVDAEDNSLPSCQELEAAEVEVAVEESVYFLNEQGVLVYMPPQDINSISTRHDEESDEFFELTEEEVRRMMNDLICQNNQLQNAPLITAQLRREQEEKRRLQLLEKYPTTVLRIQFSDRFVLQMPLPSEITLAEVKQQLVEYLDAKVENFELFTTPPKQIIETSLSLHRIGLTPSSLIYISSHCVLKEKFRLNPSDYAAAVRDASRRLYRSVTTSTATAVSAADSDGSVAKDQRPKRPASDTSVVNKNKNVPKWLKTNR</sequence>
<dbReference type="InterPro" id="IPR029071">
    <property type="entry name" value="Ubiquitin-like_domsf"/>
</dbReference>
<accession>A0A164UME8</accession>
<dbReference type="GO" id="GO:0012506">
    <property type="term" value="C:vesicle membrane"/>
    <property type="evidence" value="ECO:0007669"/>
    <property type="project" value="TreeGrafter"/>
</dbReference>
<feature type="compositionally biased region" description="Basic and acidic residues" evidence="1">
    <location>
        <begin position="163"/>
        <end position="179"/>
    </location>
</feature>
<dbReference type="InterPro" id="IPR059238">
    <property type="entry name" value="UBX1_UBXN9"/>
</dbReference>
<evidence type="ECO:0000313" key="3">
    <source>
        <dbReference type="Proteomes" id="UP000076858"/>
    </source>
</evidence>
<reference evidence="2 3" key="1">
    <citation type="submission" date="2016-03" db="EMBL/GenBank/DDBJ databases">
        <title>EvidentialGene: Evidence-directed Construction of Genes on Genomes.</title>
        <authorList>
            <person name="Gilbert D.G."/>
            <person name="Choi J.-H."/>
            <person name="Mockaitis K."/>
            <person name="Colbourne J."/>
            <person name="Pfrender M."/>
        </authorList>
    </citation>
    <scope>NUCLEOTIDE SEQUENCE [LARGE SCALE GENOMIC DNA]</scope>
    <source>
        <strain evidence="2 3">Xinb3</strain>
        <tissue evidence="2">Complete organism</tissue>
    </source>
</reference>
<comment type="caution">
    <text evidence="2">The sequence shown here is derived from an EMBL/GenBank/DDBJ whole genome shotgun (WGS) entry which is preliminary data.</text>
</comment>
<feature type="region of interest" description="Disordered" evidence="1">
    <location>
        <begin position="396"/>
        <end position="435"/>
    </location>
</feature>
<dbReference type="SUPFAM" id="SSF54236">
    <property type="entry name" value="Ubiquitin-like"/>
    <property type="match status" value="1"/>
</dbReference>
<dbReference type="STRING" id="35525.A0A164UME8"/>
<feature type="compositionally biased region" description="Polar residues" evidence="1">
    <location>
        <begin position="416"/>
        <end position="425"/>
    </location>
</feature>
<dbReference type="Proteomes" id="UP000076858">
    <property type="component" value="Unassembled WGS sequence"/>
</dbReference>
<protein>
    <submittedName>
        <fullName evidence="2">Tether containing UBX domain for GLUT4</fullName>
    </submittedName>
</protein>
<dbReference type="Gene3D" id="3.10.20.90">
    <property type="entry name" value="Phosphatidylinositol 3-kinase Catalytic Subunit, Chain A, domain 1"/>
    <property type="match status" value="1"/>
</dbReference>
<gene>
    <name evidence="2" type="ORF">APZ42_024318</name>
</gene>
<dbReference type="GO" id="GO:0042593">
    <property type="term" value="P:glucose homeostasis"/>
    <property type="evidence" value="ECO:0007669"/>
    <property type="project" value="TreeGrafter"/>
</dbReference>
<feature type="compositionally biased region" description="Basic and acidic residues" evidence="1">
    <location>
        <begin position="405"/>
        <end position="415"/>
    </location>
</feature>
<evidence type="ECO:0000313" key="2">
    <source>
        <dbReference type="EMBL" id="KZS11493.1"/>
    </source>
</evidence>
<dbReference type="GO" id="GO:0006886">
    <property type="term" value="P:intracellular protein transport"/>
    <property type="evidence" value="ECO:0007669"/>
    <property type="project" value="TreeGrafter"/>
</dbReference>
<dbReference type="GO" id="GO:0005634">
    <property type="term" value="C:nucleus"/>
    <property type="evidence" value="ECO:0007669"/>
    <property type="project" value="TreeGrafter"/>
</dbReference>
<dbReference type="EMBL" id="LRGB01001581">
    <property type="protein sequence ID" value="KZS11493.1"/>
    <property type="molecule type" value="Genomic_DNA"/>
</dbReference>